<evidence type="ECO:0000313" key="4">
    <source>
        <dbReference type="EMBL" id="MBC9131981.1"/>
    </source>
</evidence>
<gene>
    <name evidence="4" type="ORF">FcAc13_11790</name>
</gene>
<dbReference type="InterPro" id="IPR007809">
    <property type="entry name" value="FlgN-like"/>
</dbReference>
<proteinExistence type="inferred from homology"/>
<dbReference type="EMBL" id="JABURY010000021">
    <property type="protein sequence ID" value="MBC9131981.1"/>
    <property type="molecule type" value="Genomic_DNA"/>
</dbReference>
<name>A0ABR7R0I6_9GAMM</name>
<comment type="similarity">
    <text evidence="2">Belongs to the FlgN family.</text>
</comment>
<sequence length="145" mass="16537">MMVEIHNVLNKMVEILQQLIEILHTEQMILLESNPAHKLSNIIDEKNQLLISLKILDEQRIAMGKQQKIESPYHDNPSLSCQWVSIVETTALLAQMNRENGAILQNRMDKAQQAIDFLNKLNNPNVYTNGGYQPTETVSTTRAKV</sequence>
<dbReference type="InterPro" id="IPR036679">
    <property type="entry name" value="FlgN-like_sf"/>
</dbReference>
<protein>
    <submittedName>
        <fullName evidence="4">Flagellar protein FlgN</fullName>
    </submittedName>
</protein>
<dbReference type="Pfam" id="PF05130">
    <property type="entry name" value="FlgN"/>
    <property type="match status" value="1"/>
</dbReference>
<dbReference type="Proteomes" id="UP000651208">
    <property type="component" value="Unassembled WGS sequence"/>
</dbReference>
<keyword evidence="4" id="KW-0966">Cell projection</keyword>
<dbReference type="Gene3D" id="1.20.58.300">
    <property type="entry name" value="FlgN-like"/>
    <property type="match status" value="1"/>
</dbReference>
<accession>A0ABR7R0I6</accession>
<dbReference type="RefSeq" id="WP_187756409.1">
    <property type="nucleotide sequence ID" value="NZ_JABURY010000021.1"/>
</dbReference>
<comment type="caution">
    <text evidence="4">The sequence shown here is derived from an EMBL/GenBank/DDBJ whole genome shotgun (WGS) entry which is preliminary data.</text>
</comment>
<evidence type="ECO:0000313" key="5">
    <source>
        <dbReference type="Proteomes" id="UP000651208"/>
    </source>
</evidence>
<dbReference type="SUPFAM" id="SSF140566">
    <property type="entry name" value="FlgN-like"/>
    <property type="match status" value="1"/>
</dbReference>
<keyword evidence="4" id="KW-0969">Cilium</keyword>
<comment type="function">
    <text evidence="1">Required for the efficient initiation of filament assembly.</text>
</comment>
<evidence type="ECO:0000256" key="3">
    <source>
        <dbReference type="ARBA" id="ARBA00022795"/>
    </source>
</evidence>
<keyword evidence="4" id="KW-0282">Flagellum</keyword>
<keyword evidence="3" id="KW-1005">Bacterial flagellum biogenesis</keyword>
<reference evidence="4 5" key="1">
    <citation type="submission" date="2020-06" db="EMBL/GenBank/DDBJ databases">
        <title>Frischella cerana isolated from Apis cerana gut homogenate.</title>
        <authorList>
            <person name="Wolter L.A."/>
            <person name="Suenami S."/>
            <person name="Miyazaki R."/>
        </authorList>
    </citation>
    <scope>NUCLEOTIDE SEQUENCE [LARGE SCALE GENOMIC DNA]</scope>
    <source>
        <strain evidence="4 5">Ac13</strain>
    </source>
</reference>
<organism evidence="4 5">
    <name type="scientific">Frischella japonica</name>
    <dbReference type="NCBI Taxonomy" id="2741544"/>
    <lineage>
        <taxon>Bacteria</taxon>
        <taxon>Pseudomonadati</taxon>
        <taxon>Pseudomonadota</taxon>
        <taxon>Gammaproteobacteria</taxon>
        <taxon>Orbales</taxon>
        <taxon>Orbaceae</taxon>
        <taxon>Frischella</taxon>
    </lineage>
</organism>
<keyword evidence="5" id="KW-1185">Reference proteome</keyword>
<evidence type="ECO:0000256" key="2">
    <source>
        <dbReference type="ARBA" id="ARBA00007703"/>
    </source>
</evidence>
<evidence type="ECO:0000256" key="1">
    <source>
        <dbReference type="ARBA" id="ARBA00002397"/>
    </source>
</evidence>